<proteinExistence type="predicted"/>
<organism evidence="1 2">
    <name type="scientific">Mycolicibacterium chlorophenolicum</name>
    <dbReference type="NCBI Taxonomy" id="37916"/>
    <lineage>
        <taxon>Bacteria</taxon>
        <taxon>Bacillati</taxon>
        <taxon>Actinomycetota</taxon>
        <taxon>Actinomycetes</taxon>
        <taxon>Mycobacteriales</taxon>
        <taxon>Mycobacteriaceae</taxon>
        <taxon>Mycolicibacterium</taxon>
    </lineage>
</organism>
<dbReference type="EMBL" id="JYNL01000065">
    <property type="protein sequence ID" value="KMO69789.1"/>
    <property type="molecule type" value="Genomic_DNA"/>
</dbReference>
<dbReference type="STRING" id="37916.MCHLDSM_05901"/>
<reference evidence="1 2" key="1">
    <citation type="journal article" date="2015" name="Genome Biol. Evol.">
        <title>Characterization of Three Mycobacterium spp. with Potential Use in Bioremediation by Genome Sequencing and Comparative Genomics.</title>
        <authorList>
            <person name="Das S."/>
            <person name="Pettersson B.M."/>
            <person name="Behra P.R."/>
            <person name="Ramesh M."/>
            <person name="Dasgupta S."/>
            <person name="Bhattacharya A."/>
            <person name="Kirsebom L.A."/>
        </authorList>
    </citation>
    <scope>NUCLEOTIDE SEQUENCE [LARGE SCALE GENOMIC DNA]</scope>
    <source>
        <strain evidence="1 2">DSM 43826</strain>
    </source>
</reference>
<gene>
    <name evidence="1" type="ORF">MCHLDSM_05901</name>
</gene>
<comment type="caution">
    <text evidence="1">The sequence shown here is derived from an EMBL/GenBank/DDBJ whole genome shotgun (WGS) entry which is preliminary data.</text>
</comment>
<evidence type="ECO:0008006" key="3">
    <source>
        <dbReference type="Google" id="ProtNLM"/>
    </source>
</evidence>
<dbReference type="PATRIC" id="fig|37916.4.peg.5921"/>
<accession>A0A0J6VHN4</accession>
<evidence type="ECO:0000313" key="1">
    <source>
        <dbReference type="EMBL" id="KMO69789.1"/>
    </source>
</evidence>
<evidence type="ECO:0000313" key="2">
    <source>
        <dbReference type="Proteomes" id="UP000036513"/>
    </source>
</evidence>
<dbReference type="AlphaFoldDB" id="A0A0J6VHN4"/>
<protein>
    <recommendedName>
        <fullName evidence="3">PE family protein</fullName>
    </recommendedName>
</protein>
<keyword evidence="2" id="KW-1185">Reference proteome</keyword>
<dbReference type="Proteomes" id="UP000036513">
    <property type="component" value="Unassembled WGS sequence"/>
</dbReference>
<name>A0A0J6VHN4_9MYCO</name>
<dbReference type="RefSeq" id="WP_048473044.1">
    <property type="nucleotide sequence ID" value="NZ_JYNL01000065.1"/>
</dbReference>
<sequence length="115" mass="10937" precursor="true">MPAQSIKVVPPALLSAADAVAVAGQKAAAPQPGAVFIAAPGSPADGVLASISAGIATQTAQMSAEAAGNGPEVQAKTSAGVAQLQRQDAENATAIQAVGDSAVEQAAQPGGSIPL</sequence>